<dbReference type="InterPro" id="IPR003615">
    <property type="entry name" value="HNH_nuc"/>
</dbReference>
<keyword evidence="3" id="KW-0255">Endonuclease</keyword>
<dbReference type="SMART" id="SM00507">
    <property type="entry name" value="HNHc"/>
    <property type="match status" value="1"/>
</dbReference>
<dbReference type="InterPro" id="IPR002711">
    <property type="entry name" value="HNH"/>
</dbReference>
<sequence length="364" mass="41719">MTPIHHQQQQLDFIAYIQRLLVEGDFSATYKFALLHALADVCVEQPLVYENSELNVPLDLLAEKLIVLYWHHAVPFSSEHTGEMALLKQNSGGQSKVISVLYECQQNNILSLRALKQSSQWPSVFKAAMNTLKDGPLWRLQILAKQEECFLYPHSKGQSYITLKPGIASCFRRFYDLVVYLAKNSWLQKIQSIKHNQSLIGPQSQLHDFLFGLDRNALGKAKPILEELQHGLCFYCQKPLNRNTEVDHFIPFARYANDLGHNFVAAHRTCNNNKRDFLAGQKHREHWEDQNLVQFKATIESELSDYFHCDADKSRAVSNWAYQVANNNGAKLWLAKDSFELAVSQPLQYSQPLGLVAEKPAKYE</sequence>
<evidence type="ECO:0000259" key="1">
    <source>
        <dbReference type="SMART" id="SM00507"/>
    </source>
</evidence>
<evidence type="ECO:0000313" key="3">
    <source>
        <dbReference type="EMBL" id="TVO39066.1"/>
    </source>
</evidence>
<dbReference type="GO" id="GO:0003676">
    <property type="term" value="F:nucleic acid binding"/>
    <property type="evidence" value="ECO:0007669"/>
    <property type="project" value="InterPro"/>
</dbReference>
<reference evidence="3 4" key="3">
    <citation type="submission" date="2019-07" db="EMBL/GenBank/DDBJ databases">
        <title>The draft genome sequence of Vibrio algivorus M1486.</title>
        <authorList>
            <person name="Meng X."/>
        </authorList>
    </citation>
    <scope>NUCLEOTIDE SEQUENCE [LARGE SCALE GENOMIC DNA]</scope>
    <source>
        <strain evidence="3 4">M1486</strain>
    </source>
</reference>
<dbReference type="GO" id="GO:0004519">
    <property type="term" value="F:endonuclease activity"/>
    <property type="evidence" value="ECO:0007669"/>
    <property type="project" value="UniProtKB-KW"/>
</dbReference>
<evidence type="ECO:0000313" key="2">
    <source>
        <dbReference type="EMBL" id="GLT15903.1"/>
    </source>
</evidence>
<dbReference type="EMBL" id="VMKJ01000003">
    <property type="protein sequence ID" value="TVO39066.1"/>
    <property type="molecule type" value="Genomic_DNA"/>
</dbReference>
<dbReference type="RefSeq" id="WP_089123094.1">
    <property type="nucleotide sequence ID" value="NZ_BSPV01000009.1"/>
</dbReference>
<reference evidence="2" key="1">
    <citation type="journal article" date="2014" name="Int. J. Syst. Evol. Microbiol.">
        <title>Complete genome of a new Firmicutes species belonging to the dominant human colonic microbiota ('Ruminococcus bicirculans') reveals two chromosomes and a selective capacity to utilize plant glucans.</title>
        <authorList>
            <consortium name="NISC Comparative Sequencing Program"/>
            <person name="Wegmann U."/>
            <person name="Louis P."/>
            <person name="Goesmann A."/>
            <person name="Henrissat B."/>
            <person name="Duncan S.H."/>
            <person name="Flint H.J."/>
        </authorList>
    </citation>
    <scope>NUCLEOTIDE SEQUENCE</scope>
    <source>
        <strain evidence="2">NBRC 111146</strain>
    </source>
</reference>
<keyword evidence="5" id="KW-1185">Reference proteome</keyword>
<proteinExistence type="predicted"/>
<comment type="caution">
    <text evidence="3">The sequence shown here is derived from an EMBL/GenBank/DDBJ whole genome shotgun (WGS) entry which is preliminary data.</text>
</comment>
<reference evidence="2" key="4">
    <citation type="submission" date="2023-01" db="EMBL/GenBank/DDBJ databases">
        <title>Draft genome sequence of Vibrio algivorus strain NBRC 111146.</title>
        <authorList>
            <person name="Sun Q."/>
            <person name="Mori K."/>
        </authorList>
    </citation>
    <scope>NUCLEOTIDE SEQUENCE</scope>
    <source>
        <strain evidence="2">NBRC 111146</strain>
    </source>
</reference>
<dbReference type="Proteomes" id="UP001157156">
    <property type="component" value="Unassembled WGS sequence"/>
</dbReference>
<accession>A0A557PEK3</accession>
<dbReference type="Pfam" id="PF01844">
    <property type="entry name" value="HNH"/>
    <property type="match status" value="1"/>
</dbReference>
<dbReference type="EMBL" id="BSPV01000009">
    <property type="protein sequence ID" value="GLT15903.1"/>
    <property type="molecule type" value="Genomic_DNA"/>
</dbReference>
<feature type="domain" description="HNH nuclease" evidence="1">
    <location>
        <begin position="220"/>
        <end position="272"/>
    </location>
</feature>
<keyword evidence="3" id="KW-0540">Nuclease</keyword>
<evidence type="ECO:0000313" key="5">
    <source>
        <dbReference type="Proteomes" id="UP001157156"/>
    </source>
</evidence>
<gene>
    <name evidence="3" type="ORF">FOF44_03135</name>
    <name evidence="2" type="ORF">GCM10007931_28780</name>
</gene>
<dbReference type="CDD" id="cd00085">
    <property type="entry name" value="HNHc"/>
    <property type="match status" value="1"/>
</dbReference>
<evidence type="ECO:0000313" key="4">
    <source>
        <dbReference type="Proteomes" id="UP000319828"/>
    </source>
</evidence>
<dbReference type="OrthoDB" id="9804086at2"/>
<dbReference type="Proteomes" id="UP000319828">
    <property type="component" value="Unassembled WGS sequence"/>
</dbReference>
<keyword evidence="3" id="KW-0378">Hydrolase</keyword>
<name>A0A557PEK3_9VIBR</name>
<dbReference type="GO" id="GO:0008270">
    <property type="term" value="F:zinc ion binding"/>
    <property type="evidence" value="ECO:0007669"/>
    <property type="project" value="InterPro"/>
</dbReference>
<organism evidence="3 4">
    <name type="scientific">Vibrio algivorus</name>
    <dbReference type="NCBI Taxonomy" id="1667024"/>
    <lineage>
        <taxon>Bacteria</taxon>
        <taxon>Pseudomonadati</taxon>
        <taxon>Pseudomonadota</taxon>
        <taxon>Gammaproteobacteria</taxon>
        <taxon>Vibrionales</taxon>
        <taxon>Vibrionaceae</taxon>
        <taxon>Vibrio</taxon>
    </lineage>
</organism>
<dbReference type="Gene3D" id="1.10.30.50">
    <property type="match status" value="1"/>
</dbReference>
<dbReference type="AlphaFoldDB" id="A0A557PEK3"/>
<protein>
    <submittedName>
        <fullName evidence="3">HNH endonuclease</fullName>
    </submittedName>
</protein>
<reference evidence="5" key="2">
    <citation type="journal article" date="2019" name="Int. J. Syst. Evol. Microbiol.">
        <title>The Global Catalogue of Microorganisms (GCM) 10K type strain sequencing project: providing services to taxonomists for standard genome sequencing and annotation.</title>
        <authorList>
            <consortium name="The Broad Institute Genomics Platform"/>
            <consortium name="The Broad Institute Genome Sequencing Center for Infectious Disease"/>
            <person name="Wu L."/>
            <person name="Ma J."/>
        </authorList>
    </citation>
    <scope>NUCLEOTIDE SEQUENCE [LARGE SCALE GENOMIC DNA]</scope>
    <source>
        <strain evidence="5">NBRC 111146</strain>
    </source>
</reference>